<accession>A0A318V2E4</accession>
<keyword evidence="2" id="KW-1185">Reference proteome</keyword>
<gene>
    <name evidence="1" type="ORF">DFP75_102126</name>
</gene>
<dbReference type="Proteomes" id="UP000247551">
    <property type="component" value="Unassembled WGS sequence"/>
</dbReference>
<organism evidence="1 2">
    <name type="scientific">Marinomonas alcarazii</name>
    <dbReference type="NCBI Taxonomy" id="491949"/>
    <lineage>
        <taxon>Bacteria</taxon>
        <taxon>Pseudomonadati</taxon>
        <taxon>Pseudomonadota</taxon>
        <taxon>Gammaproteobacteria</taxon>
        <taxon>Oceanospirillales</taxon>
        <taxon>Oceanospirillaceae</taxon>
        <taxon>Marinomonas</taxon>
    </lineage>
</organism>
<reference evidence="1 2" key="1">
    <citation type="submission" date="2018-06" db="EMBL/GenBank/DDBJ databases">
        <title>Genomic Encyclopedia of Type Strains, Phase III (KMG-III): the genomes of soil and plant-associated and newly described type strains.</title>
        <authorList>
            <person name="Whitman W."/>
        </authorList>
    </citation>
    <scope>NUCLEOTIDE SEQUENCE [LARGE SCALE GENOMIC DNA]</scope>
    <source>
        <strain evidence="1 2">CECT 7730</strain>
    </source>
</reference>
<name>A0A318V2E4_9GAMM</name>
<dbReference type="AlphaFoldDB" id="A0A318V2E4"/>
<dbReference type="RefSeq" id="WP_175404928.1">
    <property type="nucleotide sequence ID" value="NZ_QKLW01000002.1"/>
</dbReference>
<protein>
    <submittedName>
        <fullName evidence="1">Uncharacterized protein</fullName>
    </submittedName>
</protein>
<evidence type="ECO:0000313" key="2">
    <source>
        <dbReference type="Proteomes" id="UP000247551"/>
    </source>
</evidence>
<evidence type="ECO:0000313" key="1">
    <source>
        <dbReference type="EMBL" id="PYF83036.1"/>
    </source>
</evidence>
<dbReference type="EMBL" id="QKLW01000002">
    <property type="protein sequence ID" value="PYF83036.1"/>
    <property type="molecule type" value="Genomic_DNA"/>
</dbReference>
<sequence length="55" mass="5856">MTRKILSLKGKRTSTVASVEEPAEDLFPNDPQITPIGLGQRGLVVALPGSGKKRP</sequence>
<comment type="caution">
    <text evidence="1">The sequence shown here is derived from an EMBL/GenBank/DDBJ whole genome shotgun (WGS) entry which is preliminary data.</text>
</comment>
<proteinExistence type="predicted"/>